<gene>
    <name evidence="2" type="ORF">AXG93_2028s1000</name>
</gene>
<keyword evidence="3" id="KW-1185">Reference proteome</keyword>
<comment type="caution">
    <text evidence="2">The sequence shown here is derived from an EMBL/GenBank/DDBJ whole genome shotgun (WGS) entry which is preliminary data.</text>
</comment>
<proteinExistence type="predicted"/>
<dbReference type="AlphaFoldDB" id="A0A176VUK0"/>
<feature type="region of interest" description="Disordered" evidence="1">
    <location>
        <begin position="89"/>
        <end position="115"/>
    </location>
</feature>
<name>A0A176VUK0_MARPO</name>
<dbReference type="Proteomes" id="UP000077202">
    <property type="component" value="Unassembled WGS sequence"/>
</dbReference>
<reference evidence="2" key="1">
    <citation type="submission" date="2016-03" db="EMBL/GenBank/DDBJ databases">
        <title>Mechanisms controlling the formation of the plant cell surface in tip-growing cells are functionally conserved among land plants.</title>
        <authorList>
            <person name="Honkanen S."/>
            <person name="Jones V.A."/>
            <person name="Morieri G."/>
            <person name="Champion C."/>
            <person name="Hetherington A.J."/>
            <person name="Kelly S."/>
            <person name="Saint-Marcoux D."/>
            <person name="Proust H."/>
            <person name="Prescott H."/>
            <person name="Dolan L."/>
        </authorList>
    </citation>
    <scope>NUCLEOTIDE SEQUENCE [LARGE SCALE GENOMIC DNA]</scope>
    <source>
        <tissue evidence="2">Whole gametophyte</tissue>
    </source>
</reference>
<accession>A0A176VUK0</accession>
<evidence type="ECO:0000313" key="2">
    <source>
        <dbReference type="EMBL" id="OAE24041.1"/>
    </source>
</evidence>
<organism evidence="2 3">
    <name type="scientific">Marchantia polymorpha subsp. ruderalis</name>
    <dbReference type="NCBI Taxonomy" id="1480154"/>
    <lineage>
        <taxon>Eukaryota</taxon>
        <taxon>Viridiplantae</taxon>
        <taxon>Streptophyta</taxon>
        <taxon>Embryophyta</taxon>
        <taxon>Marchantiophyta</taxon>
        <taxon>Marchantiopsida</taxon>
        <taxon>Marchantiidae</taxon>
        <taxon>Marchantiales</taxon>
        <taxon>Marchantiaceae</taxon>
        <taxon>Marchantia</taxon>
    </lineage>
</organism>
<evidence type="ECO:0000256" key="1">
    <source>
        <dbReference type="SAM" id="MobiDB-lite"/>
    </source>
</evidence>
<feature type="region of interest" description="Disordered" evidence="1">
    <location>
        <begin position="1"/>
        <end position="69"/>
    </location>
</feature>
<feature type="compositionally biased region" description="Acidic residues" evidence="1">
    <location>
        <begin position="1"/>
        <end position="11"/>
    </location>
</feature>
<sequence>MDVEVDTDPDEVPASTPPARLRAEEELRGARAPRKRKWDGEAELSQRELLGVPVKRRANNEPARPKQKARKLILLADSSVDTGRAAVVRNSPASEENTPSALKSRKQIAVGEGRDAETRVPLAVPVREGVVGQPGVGSPTPLEVLAGHGVEAAEEEAARPSARESSRISAATEILKTEDDTPSEDKEVQSVQGTPTGLLYEQVMTLLWYLDRKATKYRDHRQFGSYVEEVRNWTRIKVATNHELMVLDQKYR</sequence>
<protein>
    <submittedName>
        <fullName evidence="2">Uncharacterized protein</fullName>
    </submittedName>
</protein>
<feature type="compositionally biased region" description="Polar residues" evidence="1">
    <location>
        <begin position="91"/>
        <end position="101"/>
    </location>
</feature>
<evidence type="ECO:0000313" key="3">
    <source>
        <dbReference type="Proteomes" id="UP000077202"/>
    </source>
</evidence>
<dbReference type="EMBL" id="LVLJ01002687">
    <property type="protein sequence ID" value="OAE24041.1"/>
    <property type="molecule type" value="Genomic_DNA"/>
</dbReference>